<evidence type="ECO:0000313" key="1">
    <source>
        <dbReference type="EMBL" id="RZS68704.1"/>
    </source>
</evidence>
<sequence length="119" mass="12811">MALFGYKPQCDDRYVPVSPAVAYATLRSVAEKQFKLKASDDFMLTVELLTTAASLSGFGERIRIQVVPSGVGSVLQLTVEPRGMSGGLLQSTANRQAAKSVFRAVSEELQDGHREPPPA</sequence>
<evidence type="ECO:0000313" key="2">
    <source>
        <dbReference type="Proteomes" id="UP000293289"/>
    </source>
</evidence>
<reference evidence="1 2" key="1">
    <citation type="submission" date="2019-02" db="EMBL/GenBank/DDBJ databases">
        <title>Genomic Encyclopedia of Type Strains, Phase IV (KMG-IV): sequencing the most valuable type-strain genomes for metagenomic binning, comparative biology and taxonomic classification.</title>
        <authorList>
            <person name="Goeker M."/>
        </authorList>
    </citation>
    <scope>NUCLEOTIDE SEQUENCE [LARGE SCALE GENOMIC DNA]</scope>
    <source>
        <strain evidence="1 2">DSM 43045</strain>
    </source>
</reference>
<dbReference type="Proteomes" id="UP000293289">
    <property type="component" value="Unassembled WGS sequence"/>
</dbReference>
<proteinExistence type="predicted"/>
<dbReference type="RefSeq" id="WP_130351979.1">
    <property type="nucleotide sequence ID" value="NZ_SGWY01000001.1"/>
</dbReference>
<gene>
    <name evidence="1" type="ORF">EV187_1139</name>
</gene>
<accession>A0A4Q7MKB5</accession>
<organism evidence="1 2">
    <name type="scientific">Agromyces ramosus</name>
    <dbReference type="NCBI Taxonomy" id="33879"/>
    <lineage>
        <taxon>Bacteria</taxon>
        <taxon>Bacillati</taxon>
        <taxon>Actinomycetota</taxon>
        <taxon>Actinomycetes</taxon>
        <taxon>Micrococcales</taxon>
        <taxon>Microbacteriaceae</taxon>
        <taxon>Agromyces</taxon>
    </lineage>
</organism>
<dbReference type="EMBL" id="SGWY01000001">
    <property type="protein sequence ID" value="RZS68704.1"/>
    <property type="molecule type" value="Genomic_DNA"/>
</dbReference>
<protein>
    <submittedName>
        <fullName evidence="1">Uncharacterized protein</fullName>
    </submittedName>
</protein>
<name>A0A4Q7MKB5_9MICO</name>
<keyword evidence="2" id="KW-1185">Reference proteome</keyword>
<comment type="caution">
    <text evidence="1">The sequence shown here is derived from an EMBL/GenBank/DDBJ whole genome shotgun (WGS) entry which is preliminary data.</text>
</comment>
<dbReference type="AlphaFoldDB" id="A0A4Q7MKB5"/>